<dbReference type="EMBL" id="JBANRG010000039">
    <property type="protein sequence ID" value="KAK7448107.1"/>
    <property type="molecule type" value="Genomic_DNA"/>
</dbReference>
<evidence type="ECO:0000256" key="1">
    <source>
        <dbReference type="SAM" id="SignalP"/>
    </source>
</evidence>
<feature type="signal peptide" evidence="1">
    <location>
        <begin position="1"/>
        <end position="16"/>
    </location>
</feature>
<protein>
    <submittedName>
        <fullName evidence="2">Uncharacterized protein</fullName>
    </submittedName>
</protein>
<dbReference type="Proteomes" id="UP001498398">
    <property type="component" value="Unassembled WGS sequence"/>
</dbReference>
<proteinExistence type="predicted"/>
<evidence type="ECO:0000313" key="3">
    <source>
        <dbReference type="Proteomes" id="UP001498398"/>
    </source>
</evidence>
<sequence length="76" mass="8906">MWLIAAILACWALSMDWEFKDRGVETGIPYAEDFFKYLEFLDQGIHMEGSSPAKDIVREWDQVFFLDTKDSPEPEE</sequence>
<keyword evidence="3" id="KW-1185">Reference proteome</keyword>
<comment type="caution">
    <text evidence="2">The sequence shown here is derived from an EMBL/GenBank/DDBJ whole genome shotgun (WGS) entry which is preliminary data.</text>
</comment>
<name>A0ABR1J3A9_9AGAR</name>
<reference evidence="2 3" key="1">
    <citation type="submission" date="2024-01" db="EMBL/GenBank/DDBJ databases">
        <title>A draft genome for the cacao thread blight pathogen Marasmiellus scandens.</title>
        <authorList>
            <person name="Baruah I.K."/>
            <person name="Leung J."/>
            <person name="Bukari Y."/>
            <person name="Amoako-Attah I."/>
            <person name="Meinhardt L.W."/>
            <person name="Bailey B.A."/>
            <person name="Cohen S.P."/>
        </authorList>
    </citation>
    <scope>NUCLEOTIDE SEQUENCE [LARGE SCALE GENOMIC DNA]</scope>
    <source>
        <strain evidence="2 3">GH-19</strain>
    </source>
</reference>
<feature type="chain" id="PRO_5045516954" evidence="1">
    <location>
        <begin position="17"/>
        <end position="76"/>
    </location>
</feature>
<evidence type="ECO:0000313" key="2">
    <source>
        <dbReference type="EMBL" id="KAK7448107.1"/>
    </source>
</evidence>
<organism evidence="2 3">
    <name type="scientific">Marasmiellus scandens</name>
    <dbReference type="NCBI Taxonomy" id="2682957"/>
    <lineage>
        <taxon>Eukaryota</taxon>
        <taxon>Fungi</taxon>
        <taxon>Dikarya</taxon>
        <taxon>Basidiomycota</taxon>
        <taxon>Agaricomycotina</taxon>
        <taxon>Agaricomycetes</taxon>
        <taxon>Agaricomycetidae</taxon>
        <taxon>Agaricales</taxon>
        <taxon>Marasmiineae</taxon>
        <taxon>Omphalotaceae</taxon>
        <taxon>Marasmiellus</taxon>
    </lineage>
</organism>
<accession>A0ABR1J3A9</accession>
<keyword evidence="1" id="KW-0732">Signal</keyword>
<gene>
    <name evidence="2" type="ORF">VKT23_013865</name>
</gene>